<dbReference type="PROSITE" id="PS50002">
    <property type="entry name" value="SH3"/>
    <property type="match status" value="1"/>
</dbReference>
<evidence type="ECO:0000256" key="1">
    <source>
        <dbReference type="ARBA" id="ARBA00004496"/>
    </source>
</evidence>
<dbReference type="FunFam" id="2.30.30.40:FF:000032">
    <property type="entry name" value="Putative C-Jun-amino-terminal kinase-interacting protein 2"/>
    <property type="match status" value="1"/>
</dbReference>
<reference evidence="11" key="1">
    <citation type="submission" date="2025-08" db="UniProtKB">
        <authorList>
            <consortium name="RefSeq"/>
        </authorList>
    </citation>
    <scope>IDENTIFICATION</scope>
    <source>
        <tissue evidence="11">Sperm</tissue>
    </source>
</reference>
<dbReference type="GO" id="GO:0046328">
    <property type="term" value="P:regulation of JNK cascade"/>
    <property type="evidence" value="ECO:0007669"/>
    <property type="project" value="InterPro"/>
</dbReference>
<dbReference type="SMART" id="SM00462">
    <property type="entry name" value="PTB"/>
    <property type="match status" value="1"/>
</dbReference>
<dbReference type="AlphaFoldDB" id="A0AAJ7SV36"/>
<comment type="subcellular location">
    <subcellularLocation>
        <location evidence="1">Cytoplasm</location>
    </subcellularLocation>
</comment>
<dbReference type="GO" id="GO:0005737">
    <property type="term" value="C:cytoplasm"/>
    <property type="evidence" value="ECO:0007669"/>
    <property type="project" value="UniProtKB-SubCell"/>
</dbReference>
<dbReference type="CDD" id="cd01212">
    <property type="entry name" value="PTB_JIP"/>
    <property type="match status" value="1"/>
</dbReference>
<dbReference type="PANTHER" id="PTHR47437">
    <property type="entry name" value="JNK-INTERACTING PROTEIN 1-LIKE PROTEIN"/>
    <property type="match status" value="1"/>
</dbReference>
<evidence type="ECO:0000256" key="4">
    <source>
        <dbReference type="ARBA" id="ARBA00022490"/>
    </source>
</evidence>
<dbReference type="Pfam" id="PF14604">
    <property type="entry name" value="SH3_9"/>
    <property type="match status" value="1"/>
</dbReference>
<dbReference type="GO" id="GO:0007254">
    <property type="term" value="P:JNK cascade"/>
    <property type="evidence" value="ECO:0007669"/>
    <property type="project" value="TreeGrafter"/>
</dbReference>
<feature type="domain" description="PID" evidence="8">
    <location>
        <begin position="609"/>
        <end position="739"/>
    </location>
</feature>
<dbReference type="PROSITE" id="PS01179">
    <property type="entry name" value="PID"/>
    <property type="match status" value="1"/>
</dbReference>
<comment type="similarity">
    <text evidence="2">Belongs to the JIP scaffold family.</text>
</comment>
<evidence type="ECO:0000313" key="11">
    <source>
        <dbReference type="RefSeq" id="XP_032805052.1"/>
    </source>
</evidence>
<dbReference type="CDD" id="cd11801">
    <property type="entry name" value="SH3_JIP1_like"/>
    <property type="match status" value="1"/>
</dbReference>
<organism evidence="10 11">
    <name type="scientific">Petromyzon marinus</name>
    <name type="common">Sea lamprey</name>
    <dbReference type="NCBI Taxonomy" id="7757"/>
    <lineage>
        <taxon>Eukaryota</taxon>
        <taxon>Metazoa</taxon>
        <taxon>Chordata</taxon>
        <taxon>Craniata</taxon>
        <taxon>Vertebrata</taxon>
        <taxon>Cyclostomata</taxon>
        <taxon>Hyperoartia</taxon>
        <taxon>Petromyzontiformes</taxon>
        <taxon>Petromyzontidae</taxon>
        <taxon>Petromyzon</taxon>
    </lineage>
</organism>
<keyword evidence="10" id="KW-1185">Reference proteome</keyword>
<evidence type="ECO:0000259" key="8">
    <source>
        <dbReference type="PROSITE" id="PS01179"/>
    </source>
</evidence>
<feature type="domain" description="SH3" evidence="9">
    <location>
        <begin position="530"/>
        <end position="591"/>
    </location>
</feature>
<dbReference type="Proteomes" id="UP001318040">
    <property type="component" value="Chromosome 7"/>
</dbReference>
<feature type="compositionally biased region" description="Basic and acidic residues" evidence="7">
    <location>
        <begin position="276"/>
        <end position="286"/>
    </location>
</feature>
<dbReference type="InterPro" id="IPR006020">
    <property type="entry name" value="PTB/PI_dom"/>
</dbReference>
<dbReference type="SUPFAM" id="SSF50729">
    <property type="entry name" value="PH domain-like"/>
    <property type="match status" value="1"/>
</dbReference>
<feature type="region of interest" description="Disordered" evidence="7">
    <location>
        <begin position="370"/>
        <end position="389"/>
    </location>
</feature>
<feature type="compositionally biased region" description="Gly residues" evidence="7">
    <location>
        <begin position="452"/>
        <end position="461"/>
    </location>
</feature>
<feature type="region of interest" description="Disordered" evidence="7">
    <location>
        <begin position="126"/>
        <end position="197"/>
    </location>
</feature>
<name>A0AAJ7SV36_PETMA</name>
<evidence type="ECO:0000256" key="7">
    <source>
        <dbReference type="SAM" id="MobiDB-lite"/>
    </source>
</evidence>
<feature type="region of interest" description="Disordered" evidence="7">
    <location>
        <begin position="440"/>
        <end position="470"/>
    </location>
</feature>
<accession>A0AAJ7SV36</accession>
<protein>
    <submittedName>
        <fullName evidence="11">C-Jun-amino-terminal kinase-interacting protein 2-like</fullName>
    </submittedName>
</protein>
<dbReference type="PANTHER" id="PTHR47437:SF4">
    <property type="entry name" value="JNK-INTERACTING PROTEIN 1-LIKE PROTEIN"/>
    <property type="match status" value="1"/>
</dbReference>
<dbReference type="FunFam" id="2.30.29.30:FF:000108">
    <property type="entry name" value="C-Jun-amino-terminal kinase-interacting protein 1 isoform X2"/>
    <property type="match status" value="1"/>
</dbReference>
<dbReference type="SMART" id="SM00326">
    <property type="entry name" value="SH3"/>
    <property type="match status" value="1"/>
</dbReference>
<sequence>MAEHHHLHLSSPESSPFLGLQLTSPSGFSRLSNDISLEEFEDEDFSEIVDDCGITAPCLSDLTGSPHAPILNLKQQVVGSLVEHLQEDLLELELIDAEDDEFETEVLGQSSAKTSIHGVCHHVPQDTLNNNNNCGPKKSTWQDKVRSSSPLRNGFHSPSHLCLKEQQQQQAAMAGDRQASSNLNSSSNHNGPAMAKYSGTGMENLAYGSLWRAEASHRAVSGREEPVVRGAPPGSADLVREAPPGSSRPAREDPPGMAESGLLAPLGRDEPDGETETARDASARKDEEDDDEEEDDEEAEDDIDDDDDEEGAAKERSAEYFTVLQRKAREQPSLGEGQQQQHRPSCVGVLEEDPQWASLELLPVQGDGCKEAKSPGATLPESKATETRGEPCALRQMAAAGGGRRPTRCSDSSALSYESVRYMLVMDEHTKLEMSALSPPRIASGLAEEDGGGGGKRGGGTPVPPDVASPRDAEAFRRHEAACFSDTTCSSPESEFPFSKKFLNVFMNGATRSSSTESFGLFSCVIDGEEREQTHRAVFRFVPRHPDEVPMDVDDPLYVERQADDFWCEGYNMRTGEHGVFPAYYAHAVSQDPEDVYGKSRNDDWVERFGLHFLGSVEVPYHKGNNVLCAAMQKIAQARRVTVHLKPPSVCTLEITAQGIRLVLKAGSYQGGKCSHFFKLRNVSFCGYHPKKSNYFGFITKHPSDHRFACHVFVAEDSTRPVAESVGKAFQVFYKEYLEYACPTEDIYLE</sequence>
<gene>
    <name evidence="11" type="primary">LOC116939990</name>
</gene>
<proteinExistence type="inferred from homology"/>
<feature type="compositionally biased region" description="Acidic residues" evidence="7">
    <location>
        <begin position="287"/>
        <end position="310"/>
    </location>
</feature>
<keyword evidence="5" id="KW-0597">Phosphoprotein</keyword>
<dbReference type="RefSeq" id="XP_032805052.1">
    <property type="nucleotide sequence ID" value="XM_032949161.1"/>
</dbReference>
<evidence type="ECO:0000256" key="3">
    <source>
        <dbReference type="ARBA" id="ARBA00022443"/>
    </source>
</evidence>
<dbReference type="GO" id="GO:0008432">
    <property type="term" value="F:JUN kinase binding"/>
    <property type="evidence" value="ECO:0007669"/>
    <property type="project" value="TreeGrafter"/>
</dbReference>
<dbReference type="InterPro" id="IPR047178">
    <property type="entry name" value="JIP1_scaffold"/>
</dbReference>
<keyword evidence="3 6" id="KW-0728">SH3 domain</keyword>
<dbReference type="InterPro" id="IPR011993">
    <property type="entry name" value="PH-like_dom_sf"/>
</dbReference>
<feature type="region of interest" description="Disordered" evidence="7">
    <location>
        <begin position="219"/>
        <end position="347"/>
    </location>
</feature>
<dbReference type="KEGG" id="pmrn:116939990"/>
<dbReference type="InterPro" id="IPR001452">
    <property type="entry name" value="SH3_domain"/>
</dbReference>
<evidence type="ECO:0000256" key="2">
    <source>
        <dbReference type="ARBA" id="ARBA00009866"/>
    </source>
</evidence>
<evidence type="ECO:0000256" key="5">
    <source>
        <dbReference type="ARBA" id="ARBA00022553"/>
    </source>
</evidence>
<dbReference type="GO" id="GO:0005078">
    <property type="term" value="F:MAP-kinase scaffold activity"/>
    <property type="evidence" value="ECO:0007669"/>
    <property type="project" value="TreeGrafter"/>
</dbReference>
<dbReference type="Gene3D" id="2.30.30.40">
    <property type="entry name" value="SH3 Domains"/>
    <property type="match status" value="1"/>
</dbReference>
<feature type="compositionally biased region" description="Low complexity" evidence="7">
    <location>
        <begin position="180"/>
        <end position="190"/>
    </location>
</feature>
<dbReference type="Pfam" id="PF00640">
    <property type="entry name" value="PID"/>
    <property type="match status" value="1"/>
</dbReference>
<evidence type="ECO:0000259" key="9">
    <source>
        <dbReference type="PROSITE" id="PS50002"/>
    </source>
</evidence>
<keyword evidence="4" id="KW-0963">Cytoplasm</keyword>
<evidence type="ECO:0000256" key="6">
    <source>
        <dbReference type="PROSITE-ProRule" id="PRU00192"/>
    </source>
</evidence>
<evidence type="ECO:0000313" key="10">
    <source>
        <dbReference type="Proteomes" id="UP001318040"/>
    </source>
</evidence>
<dbReference type="Gene3D" id="2.30.29.30">
    <property type="entry name" value="Pleckstrin-homology domain (PH domain)/Phosphotyrosine-binding domain (PTB)"/>
    <property type="match status" value="1"/>
</dbReference>